<dbReference type="RefSeq" id="WP_185135237.1">
    <property type="nucleotide sequence ID" value="NZ_BORM01000003.1"/>
</dbReference>
<dbReference type="AlphaFoldDB" id="A0A841TZA5"/>
<dbReference type="EMBL" id="JACJVR010000024">
    <property type="protein sequence ID" value="MBB6691241.1"/>
    <property type="molecule type" value="Genomic_DNA"/>
</dbReference>
<gene>
    <name evidence="1" type="ORF">H7B90_07525</name>
</gene>
<sequence length="53" mass="6480">MIVYDVIVGGKIQETIRPKRQKLREIYDYVNEQMKDMKRKYGQGVQVKRRMVY</sequence>
<protein>
    <submittedName>
        <fullName evidence="1">Mechanosensitive ion channel protein MscL</fullName>
    </submittedName>
</protein>
<accession>A0A841TZA5</accession>
<comment type="caution">
    <text evidence="1">The sequence shown here is derived from an EMBL/GenBank/DDBJ whole genome shotgun (WGS) entry which is preliminary data.</text>
</comment>
<dbReference type="Proteomes" id="UP000553776">
    <property type="component" value="Unassembled WGS sequence"/>
</dbReference>
<evidence type="ECO:0000313" key="1">
    <source>
        <dbReference type="EMBL" id="MBB6691241.1"/>
    </source>
</evidence>
<organism evidence="1 2">
    <name type="scientific">Cohnella xylanilytica</name>
    <dbReference type="NCBI Taxonomy" id="557555"/>
    <lineage>
        <taxon>Bacteria</taxon>
        <taxon>Bacillati</taxon>
        <taxon>Bacillota</taxon>
        <taxon>Bacilli</taxon>
        <taxon>Bacillales</taxon>
        <taxon>Paenibacillaceae</taxon>
        <taxon>Cohnella</taxon>
    </lineage>
</organism>
<evidence type="ECO:0000313" key="2">
    <source>
        <dbReference type="Proteomes" id="UP000553776"/>
    </source>
</evidence>
<proteinExistence type="predicted"/>
<reference evidence="1 2" key="1">
    <citation type="submission" date="2020-08" db="EMBL/GenBank/DDBJ databases">
        <title>Cohnella phylogeny.</title>
        <authorList>
            <person name="Dunlap C."/>
        </authorList>
    </citation>
    <scope>NUCLEOTIDE SEQUENCE [LARGE SCALE GENOMIC DNA]</scope>
    <source>
        <strain evidence="1 2">DSM 25239</strain>
    </source>
</reference>
<name>A0A841TZA5_9BACL</name>
<keyword evidence="2" id="KW-1185">Reference proteome</keyword>